<accession>A0ABW4Q7P2</accession>
<gene>
    <name evidence="1" type="ORF">ACFSFX_08920</name>
</gene>
<dbReference type="RefSeq" id="WP_343878606.1">
    <property type="nucleotide sequence ID" value="NZ_BAAAIJ010000021.1"/>
</dbReference>
<proteinExistence type="predicted"/>
<dbReference type="SUPFAM" id="SSF56349">
    <property type="entry name" value="DNA breaking-rejoining enzymes"/>
    <property type="match status" value="1"/>
</dbReference>
<keyword evidence="2" id="KW-1185">Reference proteome</keyword>
<evidence type="ECO:0008006" key="3">
    <source>
        <dbReference type="Google" id="ProtNLM"/>
    </source>
</evidence>
<dbReference type="Proteomes" id="UP001597307">
    <property type="component" value="Unassembled WGS sequence"/>
</dbReference>
<protein>
    <recommendedName>
        <fullName evidence="3">Tyr recombinase domain-containing protein</fullName>
    </recommendedName>
</protein>
<reference evidence="2" key="1">
    <citation type="journal article" date="2019" name="Int. J. Syst. Evol. Microbiol.">
        <title>The Global Catalogue of Microorganisms (GCM) 10K type strain sequencing project: providing services to taxonomists for standard genome sequencing and annotation.</title>
        <authorList>
            <consortium name="The Broad Institute Genomics Platform"/>
            <consortium name="The Broad Institute Genome Sequencing Center for Infectious Disease"/>
            <person name="Wu L."/>
            <person name="Ma J."/>
        </authorList>
    </citation>
    <scope>NUCLEOTIDE SEQUENCE [LARGE SCALE GENOMIC DNA]</scope>
    <source>
        <strain evidence="2">JCM 11496</strain>
    </source>
</reference>
<organism evidence="1 2">
    <name type="scientific">Arthrobacter flavus</name>
    <dbReference type="NCBI Taxonomy" id="95172"/>
    <lineage>
        <taxon>Bacteria</taxon>
        <taxon>Bacillati</taxon>
        <taxon>Actinomycetota</taxon>
        <taxon>Actinomycetes</taxon>
        <taxon>Micrococcales</taxon>
        <taxon>Micrococcaceae</taxon>
        <taxon>Arthrobacter</taxon>
    </lineage>
</organism>
<evidence type="ECO:0000313" key="1">
    <source>
        <dbReference type="EMBL" id="MFD1846717.1"/>
    </source>
</evidence>
<comment type="caution">
    <text evidence="1">The sequence shown here is derived from an EMBL/GenBank/DDBJ whole genome shotgun (WGS) entry which is preliminary data.</text>
</comment>
<dbReference type="EMBL" id="JBHUGA010000025">
    <property type="protein sequence ID" value="MFD1846717.1"/>
    <property type="molecule type" value="Genomic_DNA"/>
</dbReference>
<name>A0ABW4Q7P2_9MICC</name>
<sequence length="182" mass="19337">MPPDYPRLSFRIGGSIGSENENALRRALVDENHDPRLALALLLNVVYGIRVHRIAALKLTDLSVSGGAARIQLGSVGLDLPPVATSWVEIILSGKIDKRRFGGAAHDNTWIFPGYQHGSHQLASSLAARLKNLGAKPAVAHQASSAAIITQVPPAVTARILGISITTAAHWHKLTGDAPAMR</sequence>
<evidence type="ECO:0000313" key="2">
    <source>
        <dbReference type="Proteomes" id="UP001597307"/>
    </source>
</evidence>
<dbReference type="InterPro" id="IPR011010">
    <property type="entry name" value="DNA_brk_join_enz"/>
</dbReference>